<accession>A0A2R6P4Y1</accession>
<dbReference type="OrthoDB" id="1706811at2759"/>
<evidence type="ECO:0000313" key="3">
    <source>
        <dbReference type="EMBL" id="PSR85332.1"/>
    </source>
</evidence>
<dbReference type="EMBL" id="NKQK01000029">
    <property type="protein sequence ID" value="PSR85332.1"/>
    <property type="molecule type" value="Genomic_DNA"/>
</dbReference>
<evidence type="ECO:0000256" key="1">
    <source>
        <dbReference type="PROSITE-ProRule" id="PRU00047"/>
    </source>
</evidence>
<feature type="domain" description="CCHC-type" evidence="2">
    <location>
        <begin position="75"/>
        <end position="89"/>
    </location>
</feature>
<keyword evidence="1" id="KW-0863">Zinc-finger</keyword>
<sequence>MNRDPSPSLDVCFGELIREEQRLATQSKFQQDKMTSKAVAYVAYGKSKGRDIQKVQCFSCKEYGHIAAYCSKKSCNYCKKPGHIIKECPIRPQIRQAHAYQATVGSSSVGPSTVGDQSVLTPEMVQQMIMSAFSTLGLQDSDSKWESLSY</sequence>
<proteinExistence type="predicted"/>
<dbReference type="GO" id="GO:0008270">
    <property type="term" value="F:zinc ion binding"/>
    <property type="evidence" value="ECO:0007669"/>
    <property type="project" value="UniProtKB-KW"/>
</dbReference>
<organism evidence="3 4">
    <name type="scientific">Actinidia chinensis var. chinensis</name>
    <name type="common">Chinese soft-hair kiwi</name>
    <dbReference type="NCBI Taxonomy" id="1590841"/>
    <lineage>
        <taxon>Eukaryota</taxon>
        <taxon>Viridiplantae</taxon>
        <taxon>Streptophyta</taxon>
        <taxon>Embryophyta</taxon>
        <taxon>Tracheophyta</taxon>
        <taxon>Spermatophyta</taxon>
        <taxon>Magnoliopsida</taxon>
        <taxon>eudicotyledons</taxon>
        <taxon>Gunneridae</taxon>
        <taxon>Pentapetalae</taxon>
        <taxon>asterids</taxon>
        <taxon>Ericales</taxon>
        <taxon>Actinidiaceae</taxon>
        <taxon>Actinidia</taxon>
    </lineage>
</organism>
<dbReference type="SMART" id="SM00343">
    <property type="entry name" value="ZnF_C2HC"/>
    <property type="match status" value="2"/>
</dbReference>
<dbReference type="Proteomes" id="UP000241394">
    <property type="component" value="Chromosome LG29"/>
</dbReference>
<dbReference type="InParanoid" id="A0A2R6P4Y1"/>
<dbReference type="InterPro" id="IPR001878">
    <property type="entry name" value="Znf_CCHC"/>
</dbReference>
<dbReference type="InterPro" id="IPR036875">
    <property type="entry name" value="Znf_CCHC_sf"/>
</dbReference>
<reference evidence="4" key="2">
    <citation type="journal article" date="2018" name="BMC Genomics">
        <title>A manually annotated Actinidia chinensis var. chinensis (kiwifruit) genome highlights the challenges associated with draft genomes and gene prediction in plants.</title>
        <authorList>
            <person name="Pilkington S.M."/>
            <person name="Crowhurst R."/>
            <person name="Hilario E."/>
            <person name="Nardozza S."/>
            <person name="Fraser L."/>
            <person name="Peng Y."/>
            <person name="Gunaseelan K."/>
            <person name="Simpson R."/>
            <person name="Tahir J."/>
            <person name="Deroles S.C."/>
            <person name="Templeton K."/>
            <person name="Luo Z."/>
            <person name="Davy M."/>
            <person name="Cheng C."/>
            <person name="McNeilage M."/>
            <person name="Scaglione D."/>
            <person name="Liu Y."/>
            <person name="Zhang Q."/>
            <person name="Datson P."/>
            <person name="De Silva N."/>
            <person name="Gardiner S.E."/>
            <person name="Bassett H."/>
            <person name="Chagne D."/>
            <person name="McCallum J."/>
            <person name="Dzierzon H."/>
            <person name="Deng C."/>
            <person name="Wang Y.Y."/>
            <person name="Barron L."/>
            <person name="Manako K."/>
            <person name="Bowen J."/>
            <person name="Foster T.M."/>
            <person name="Erridge Z.A."/>
            <person name="Tiffin H."/>
            <person name="Waite C.N."/>
            <person name="Davies K.M."/>
            <person name="Grierson E.P."/>
            <person name="Laing W.A."/>
            <person name="Kirk R."/>
            <person name="Chen X."/>
            <person name="Wood M."/>
            <person name="Montefiori M."/>
            <person name="Brummell D.A."/>
            <person name="Schwinn K.E."/>
            <person name="Catanach A."/>
            <person name="Fullerton C."/>
            <person name="Li D."/>
            <person name="Meiyalaghan S."/>
            <person name="Nieuwenhuizen N."/>
            <person name="Read N."/>
            <person name="Prakash R."/>
            <person name="Hunter D."/>
            <person name="Zhang H."/>
            <person name="McKenzie M."/>
            <person name="Knabel M."/>
            <person name="Harris A."/>
            <person name="Allan A.C."/>
            <person name="Gleave A."/>
            <person name="Chen A."/>
            <person name="Janssen B.J."/>
            <person name="Plunkett B."/>
            <person name="Ampomah-Dwamena C."/>
            <person name="Voogd C."/>
            <person name="Leif D."/>
            <person name="Lafferty D."/>
            <person name="Souleyre E.J.F."/>
            <person name="Varkonyi-Gasic E."/>
            <person name="Gambi F."/>
            <person name="Hanley J."/>
            <person name="Yao J.L."/>
            <person name="Cheung J."/>
            <person name="David K.M."/>
            <person name="Warren B."/>
            <person name="Marsh K."/>
            <person name="Snowden K.C."/>
            <person name="Lin-Wang K."/>
            <person name="Brian L."/>
            <person name="Martinez-Sanchez M."/>
            <person name="Wang M."/>
            <person name="Ileperuma N."/>
            <person name="Macnee N."/>
            <person name="Campin R."/>
            <person name="McAtee P."/>
            <person name="Drummond R.S.M."/>
            <person name="Espley R.V."/>
            <person name="Ireland H.S."/>
            <person name="Wu R."/>
            <person name="Atkinson R.G."/>
            <person name="Karunairetnam S."/>
            <person name="Bulley S."/>
            <person name="Chunkath S."/>
            <person name="Hanley Z."/>
            <person name="Storey R."/>
            <person name="Thrimawithana A.H."/>
            <person name="Thomson S."/>
            <person name="David C."/>
            <person name="Testolin R."/>
            <person name="Huang H."/>
            <person name="Hellens R.P."/>
            <person name="Schaffer R.J."/>
        </authorList>
    </citation>
    <scope>NUCLEOTIDE SEQUENCE [LARGE SCALE GENOMIC DNA]</scope>
    <source>
        <strain evidence="4">cv. Red5</strain>
    </source>
</reference>
<dbReference type="Gene3D" id="4.10.60.10">
    <property type="entry name" value="Zinc finger, CCHC-type"/>
    <property type="match status" value="2"/>
</dbReference>
<name>A0A2R6P4Y1_ACTCC</name>
<evidence type="ECO:0000259" key="2">
    <source>
        <dbReference type="PROSITE" id="PS50158"/>
    </source>
</evidence>
<keyword evidence="4" id="KW-1185">Reference proteome</keyword>
<dbReference type="Gramene" id="PSR85332">
    <property type="protein sequence ID" value="PSR85332"/>
    <property type="gene ID" value="CEY00_Acc33321"/>
</dbReference>
<dbReference type="Pfam" id="PF00098">
    <property type="entry name" value="zf-CCHC"/>
    <property type="match status" value="2"/>
</dbReference>
<dbReference type="PROSITE" id="PS50158">
    <property type="entry name" value="ZF_CCHC"/>
    <property type="match status" value="1"/>
</dbReference>
<dbReference type="GO" id="GO:0003676">
    <property type="term" value="F:nucleic acid binding"/>
    <property type="evidence" value="ECO:0007669"/>
    <property type="project" value="InterPro"/>
</dbReference>
<comment type="caution">
    <text evidence="3">The sequence shown here is derived from an EMBL/GenBank/DDBJ whole genome shotgun (WGS) entry which is preliminary data.</text>
</comment>
<dbReference type="AlphaFoldDB" id="A0A2R6P4Y1"/>
<reference evidence="3 4" key="1">
    <citation type="submission" date="2017-07" db="EMBL/GenBank/DDBJ databases">
        <title>An improved, manually edited Actinidia chinensis var. chinensis (kiwifruit) genome highlights the challenges associated with draft genomes and gene prediction in plants.</title>
        <authorList>
            <person name="Pilkington S."/>
            <person name="Crowhurst R."/>
            <person name="Hilario E."/>
            <person name="Nardozza S."/>
            <person name="Fraser L."/>
            <person name="Peng Y."/>
            <person name="Gunaseelan K."/>
            <person name="Simpson R."/>
            <person name="Tahir J."/>
            <person name="Deroles S."/>
            <person name="Templeton K."/>
            <person name="Luo Z."/>
            <person name="Davy M."/>
            <person name="Cheng C."/>
            <person name="Mcneilage M."/>
            <person name="Scaglione D."/>
            <person name="Liu Y."/>
            <person name="Zhang Q."/>
            <person name="Datson P."/>
            <person name="De Silva N."/>
            <person name="Gardiner S."/>
            <person name="Bassett H."/>
            <person name="Chagne D."/>
            <person name="Mccallum J."/>
            <person name="Dzierzon H."/>
            <person name="Deng C."/>
            <person name="Wang Y.-Y."/>
            <person name="Barron N."/>
            <person name="Manako K."/>
            <person name="Bowen J."/>
            <person name="Foster T."/>
            <person name="Erridge Z."/>
            <person name="Tiffin H."/>
            <person name="Waite C."/>
            <person name="Davies K."/>
            <person name="Grierson E."/>
            <person name="Laing W."/>
            <person name="Kirk R."/>
            <person name="Chen X."/>
            <person name="Wood M."/>
            <person name="Montefiori M."/>
            <person name="Brummell D."/>
            <person name="Schwinn K."/>
            <person name="Catanach A."/>
            <person name="Fullerton C."/>
            <person name="Li D."/>
            <person name="Meiyalaghan S."/>
            <person name="Nieuwenhuizen N."/>
            <person name="Read N."/>
            <person name="Prakash R."/>
            <person name="Hunter D."/>
            <person name="Zhang H."/>
            <person name="Mckenzie M."/>
            <person name="Knabel M."/>
            <person name="Harris A."/>
            <person name="Allan A."/>
            <person name="Chen A."/>
            <person name="Janssen B."/>
            <person name="Plunkett B."/>
            <person name="Dwamena C."/>
            <person name="Voogd C."/>
            <person name="Leif D."/>
            <person name="Lafferty D."/>
            <person name="Souleyre E."/>
            <person name="Varkonyi-Gasic E."/>
            <person name="Gambi F."/>
            <person name="Hanley J."/>
            <person name="Yao J.-L."/>
            <person name="Cheung J."/>
            <person name="David K."/>
            <person name="Warren B."/>
            <person name="Marsh K."/>
            <person name="Snowden K."/>
            <person name="Lin-Wang K."/>
            <person name="Brian L."/>
            <person name="Martinez-Sanchez M."/>
            <person name="Wang M."/>
            <person name="Ileperuma N."/>
            <person name="Macnee N."/>
            <person name="Campin R."/>
            <person name="Mcatee P."/>
            <person name="Drummond R."/>
            <person name="Espley R."/>
            <person name="Ireland H."/>
            <person name="Wu R."/>
            <person name="Atkinson R."/>
            <person name="Karunairetnam S."/>
            <person name="Bulley S."/>
            <person name="Chunkath S."/>
            <person name="Hanley Z."/>
            <person name="Storey R."/>
            <person name="Thrimawithana A."/>
            <person name="Thomson S."/>
            <person name="David C."/>
            <person name="Testolin R."/>
        </authorList>
    </citation>
    <scope>NUCLEOTIDE SEQUENCE [LARGE SCALE GENOMIC DNA]</scope>
    <source>
        <strain evidence="4">cv. Red5</strain>
        <tissue evidence="3">Young leaf</tissue>
    </source>
</reference>
<protein>
    <submittedName>
        <fullName evidence="3">Zinc finger protein</fullName>
    </submittedName>
</protein>
<keyword evidence="1" id="KW-0862">Zinc</keyword>
<evidence type="ECO:0000313" key="4">
    <source>
        <dbReference type="Proteomes" id="UP000241394"/>
    </source>
</evidence>
<dbReference type="SUPFAM" id="SSF57756">
    <property type="entry name" value="Retrovirus zinc finger-like domains"/>
    <property type="match status" value="1"/>
</dbReference>
<gene>
    <name evidence="3" type="ORF">CEY00_Acc33321</name>
</gene>
<keyword evidence="1" id="KW-0479">Metal-binding</keyword>
<dbReference type="OMA" id="RPENQQG"/>
<dbReference type="STRING" id="1590841.A0A2R6P4Y1"/>